<dbReference type="RefSeq" id="WP_160482833.1">
    <property type="nucleotide sequence ID" value="NZ_WTFN01000099.1"/>
</dbReference>
<name>A0A7X3HCK1_9GAMM</name>
<evidence type="ECO:0000313" key="2">
    <source>
        <dbReference type="Proteomes" id="UP000461288"/>
    </source>
</evidence>
<organism evidence="1 2">
    <name type="scientific">Metapseudomonas otitidis</name>
    <dbReference type="NCBI Taxonomy" id="319939"/>
    <lineage>
        <taxon>Bacteria</taxon>
        <taxon>Pseudomonadati</taxon>
        <taxon>Pseudomonadota</taxon>
        <taxon>Gammaproteobacteria</taxon>
        <taxon>Pseudomonadales</taxon>
        <taxon>Pseudomonadaceae</taxon>
        <taxon>Metapseudomonas</taxon>
    </lineage>
</organism>
<accession>A0A7X3HCK1</accession>
<proteinExistence type="predicted"/>
<gene>
    <name evidence="1" type="ORF">GO594_26270</name>
</gene>
<protein>
    <submittedName>
        <fullName evidence="1">Uncharacterized protein</fullName>
    </submittedName>
</protein>
<comment type="caution">
    <text evidence="1">The sequence shown here is derived from an EMBL/GenBank/DDBJ whole genome shotgun (WGS) entry which is preliminary data.</text>
</comment>
<dbReference type="AlphaFoldDB" id="A0A7X3HCK1"/>
<dbReference type="Proteomes" id="UP000461288">
    <property type="component" value="Unassembled WGS sequence"/>
</dbReference>
<sequence length="140" mass="15933">MEMTDDFLEEHDLDWFALFSDGVLAHFASAGRGAVPAKVRCSLSGYEAVFRFFEKLESRFEVEVAEKTIPEFASADQRSRYLSSFVGMAEKGLCSYDFSNSCYRLVARPRAGVRVDLPDSIRERLTVLPFVFSEQVHWVS</sequence>
<reference evidence="1 2" key="1">
    <citation type="submission" date="2019-12" db="EMBL/GenBank/DDBJ databases">
        <title>Draft genome sequence of Pseudomonas otitidis recovered from a chicken carcass.</title>
        <authorList>
            <person name="Vieira T.R."/>
            <person name="Oliviera E.F.C."/>
            <person name="Silva N.M.V."/>
            <person name="Sambrano G.E."/>
            <person name="Cibulski S.P."/>
            <person name="Cardoso M.R.I."/>
        </authorList>
    </citation>
    <scope>NUCLEOTIDE SEQUENCE [LARGE SCALE GENOMIC DNA]</scope>
    <source>
        <strain evidence="1 2">25_K</strain>
    </source>
</reference>
<dbReference type="EMBL" id="WTFN01000099">
    <property type="protein sequence ID" value="MWK59507.1"/>
    <property type="molecule type" value="Genomic_DNA"/>
</dbReference>
<evidence type="ECO:0000313" key="1">
    <source>
        <dbReference type="EMBL" id="MWK59507.1"/>
    </source>
</evidence>